<organism evidence="7 8">
    <name type="scientific">Thalictrum thalictroides</name>
    <name type="common">Rue-anemone</name>
    <name type="synonym">Anemone thalictroides</name>
    <dbReference type="NCBI Taxonomy" id="46969"/>
    <lineage>
        <taxon>Eukaryota</taxon>
        <taxon>Viridiplantae</taxon>
        <taxon>Streptophyta</taxon>
        <taxon>Embryophyta</taxon>
        <taxon>Tracheophyta</taxon>
        <taxon>Spermatophyta</taxon>
        <taxon>Magnoliopsida</taxon>
        <taxon>Ranunculales</taxon>
        <taxon>Ranunculaceae</taxon>
        <taxon>Thalictroideae</taxon>
        <taxon>Thalictrum</taxon>
    </lineage>
</organism>
<evidence type="ECO:0000256" key="2">
    <source>
        <dbReference type="ARBA" id="ARBA00022801"/>
    </source>
</evidence>
<gene>
    <name evidence="7" type="ORF">FRX31_006736</name>
</gene>
<dbReference type="GO" id="GO:0016787">
    <property type="term" value="F:hydrolase activity"/>
    <property type="evidence" value="ECO:0007669"/>
    <property type="project" value="UniProtKB-KW"/>
</dbReference>
<dbReference type="GO" id="GO:0004386">
    <property type="term" value="F:helicase activity"/>
    <property type="evidence" value="ECO:0007669"/>
    <property type="project" value="UniProtKB-KW"/>
</dbReference>
<feature type="compositionally biased region" description="Low complexity" evidence="5">
    <location>
        <begin position="30"/>
        <end position="40"/>
    </location>
</feature>
<comment type="caution">
    <text evidence="7">The sequence shown here is derived from an EMBL/GenBank/DDBJ whole genome shotgun (WGS) entry which is preliminary data.</text>
</comment>
<name>A0A7J6X4C6_THATH</name>
<dbReference type="AlphaFoldDB" id="A0A7J6X4C6"/>
<dbReference type="InterPro" id="IPR027417">
    <property type="entry name" value="P-loop_NTPase"/>
</dbReference>
<dbReference type="GO" id="GO:0005634">
    <property type="term" value="C:nucleus"/>
    <property type="evidence" value="ECO:0007669"/>
    <property type="project" value="TreeGrafter"/>
</dbReference>
<evidence type="ECO:0000256" key="1">
    <source>
        <dbReference type="ARBA" id="ARBA00022741"/>
    </source>
</evidence>
<evidence type="ECO:0000256" key="3">
    <source>
        <dbReference type="ARBA" id="ARBA00022806"/>
    </source>
</evidence>
<proteinExistence type="predicted"/>
<dbReference type="EMBL" id="JABWDY010006442">
    <property type="protein sequence ID" value="KAF5203678.1"/>
    <property type="molecule type" value="Genomic_DNA"/>
</dbReference>
<dbReference type="GO" id="GO:0003676">
    <property type="term" value="F:nucleic acid binding"/>
    <property type="evidence" value="ECO:0007669"/>
    <property type="project" value="InterPro"/>
</dbReference>
<dbReference type="GO" id="GO:0000460">
    <property type="term" value="P:maturation of 5.8S rRNA"/>
    <property type="evidence" value="ECO:0007669"/>
    <property type="project" value="TreeGrafter"/>
</dbReference>
<reference evidence="7 8" key="1">
    <citation type="submission" date="2020-06" db="EMBL/GenBank/DDBJ databases">
        <title>Transcriptomic and genomic resources for Thalictrum thalictroides and T. hernandezii: Facilitating candidate gene discovery in an emerging model plant lineage.</title>
        <authorList>
            <person name="Arias T."/>
            <person name="Riano-Pachon D.M."/>
            <person name="Di Stilio V.S."/>
        </authorList>
    </citation>
    <scope>NUCLEOTIDE SEQUENCE [LARGE SCALE GENOMIC DNA]</scope>
    <source>
        <strain evidence="8">cv. WT478/WT964</strain>
        <tissue evidence="7">Leaves</tissue>
    </source>
</reference>
<feature type="domain" description="Helicase ATP-binding" evidence="6">
    <location>
        <begin position="81"/>
        <end position="184"/>
    </location>
</feature>
<evidence type="ECO:0000259" key="6">
    <source>
        <dbReference type="PROSITE" id="PS51192"/>
    </source>
</evidence>
<evidence type="ECO:0000256" key="5">
    <source>
        <dbReference type="SAM" id="MobiDB-lite"/>
    </source>
</evidence>
<accession>A0A7J6X4C6</accession>
<dbReference type="Proteomes" id="UP000554482">
    <property type="component" value="Unassembled WGS sequence"/>
</dbReference>
<dbReference type="InterPro" id="IPR014001">
    <property type="entry name" value="Helicase_ATP-bd"/>
</dbReference>
<dbReference type="InterPro" id="IPR050699">
    <property type="entry name" value="RNA-DNA_Helicase"/>
</dbReference>
<dbReference type="GO" id="GO:0005524">
    <property type="term" value="F:ATP binding"/>
    <property type="evidence" value="ECO:0007669"/>
    <property type="project" value="UniProtKB-KW"/>
</dbReference>
<dbReference type="OrthoDB" id="64767at2759"/>
<keyword evidence="8" id="KW-1185">Reference proteome</keyword>
<keyword evidence="2" id="KW-0378">Hydrolase</keyword>
<dbReference type="PROSITE" id="PS51192">
    <property type="entry name" value="HELICASE_ATP_BIND_1"/>
    <property type="match status" value="1"/>
</dbReference>
<keyword evidence="1" id="KW-0547">Nucleotide-binding</keyword>
<dbReference type="InterPro" id="IPR011545">
    <property type="entry name" value="DEAD/DEAH_box_helicase_dom"/>
</dbReference>
<dbReference type="PANTHER" id="PTHR12131:SF25">
    <property type="entry name" value="DEXH-BOX ATP-DEPENDENT RNA HELICASE DEXH9"/>
    <property type="match status" value="1"/>
</dbReference>
<keyword evidence="4" id="KW-0067">ATP-binding</keyword>
<dbReference type="SUPFAM" id="SSF52540">
    <property type="entry name" value="P-loop containing nucleoside triphosphate hydrolases"/>
    <property type="match status" value="1"/>
</dbReference>
<protein>
    <submittedName>
        <fullName evidence="7">Atp-dependent rna helicase dob1</fullName>
    </submittedName>
</protein>
<evidence type="ECO:0000313" key="7">
    <source>
        <dbReference type="EMBL" id="KAF5203678.1"/>
    </source>
</evidence>
<dbReference type="PANTHER" id="PTHR12131">
    <property type="entry name" value="ATP-DEPENDENT RNA AND DNA HELICASE"/>
    <property type="match status" value="1"/>
</dbReference>
<evidence type="ECO:0000256" key="4">
    <source>
        <dbReference type="ARBA" id="ARBA00022840"/>
    </source>
</evidence>
<feature type="region of interest" description="Disordered" evidence="5">
    <location>
        <begin position="1"/>
        <end position="44"/>
    </location>
</feature>
<keyword evidence="3 7" id="KW-0347">Helicase</keyword>
<dbReference type="Pfam" id="PF00270">
    <property type="entry name" value="DEAD"/>
    <property type="match status" value="1"/>
</dbReference>
<evidence type="ECO:0000313" key="8">
    <source>
        <dbReference type="Proteomes" id="UP000554482"/>
    </source>
</evidence>
<dbReference type="Gene3D" id="3.40.50.300">
    <property type="entry name" value="P-loop containing nucleotide triphosphate hydrolases"/>
    <property type="match status" value="2"/>
</dbReference>
<sequence>MVSLKRKSTETSSSENPLPHQNELHETEENNTTTTTTSSSPSHLILNETPITCLHVVSYPENYNPNHTQNSNSFSNKPPTKEFPFELDPFQSEAIKCLNNGESVMVTITEIWRSMQYKGSEILREVAWVIFDEVHYMHDRERGVVWEESIVMAAKNSNFVILSATVLNAKEFADHDEEDIYINKSMCL</sequence>